<protein>
    <submittedName>
        <fullName evidence="4">Response regulator</fullName>
    </submittedName>
</protein>
<reference evidence="4" key="1">
    <citation type="submission" date="2020-10" db="EMBL/GenBank/DDBJ databases">
        <authorList>
            <person name="Castelo-Branco R."/>
            <person name="Eusebio N."/>
            <person name="Adriana R."/>
            <person name="Vieira A."/>
            <person name="Brugerolle De Fraissinette N."/>
            <person name="Rezende De Castro R."/>
            <person name="Schneider M.P."/>
            <person name="Vasconcelos V."/>
            <person name="Leao P.N."/>
        </authorList>
    </citation>
    <scope>NUCLEOTIDE SEQUENCE</scope>
    <source>
        <strain evidence="4">LEGE 11479</strain>
    </source>
</reference>
<dbReference type="Pfam" id="PF00072">
    <property type="entry name" value="Response_reg"/>
    <property type="match status" value="1"/>
</dbReference>
<dbReference type="SMART" id="SM00448">
    <property type="entry name" value="REC"/>
    <property type="match status" value="1"/>
</dbReference>
<gene>
    <name evidence="4" type="ORF">IQ260_17740</name>
</gene>
<evidence type="ECO:0000313" key="4">
    <source>
        <dbReference type="EMBL" id="MBE9068495.1"/>
    </source>
</evidence>
<dbReference type="InterPro" id="IPR025497">
    <property type="entry name" value="PatA-like_N"/>
</dbReference>
<dbReference type="InterPro" id="IPR050595">
    <property type="entry name" value="Bact_response_regulator"/>
</dbReference>
<dbReference type="Pfam" id="PF14332">
    <property type="entry name" value="DUF4388"/>
    <property type="match status" value="1"/>
</dbReference>
<dbReference type="InterPro" id="IPR011006">
    <property type="entry name" value="CheY-like_superfamily"/>
</dbReference>
<dbReference type="PANTHER" id="PTHR44591">
    <property type="entry name" value="STRESS RESPONSE REGULATOR PROTEIN 1"/>
    <property type="match status" value="1"/>
</dbReference>
<name>A0A929F713_LEPEC</name>
<evidence type="ECO:0000259" key="3">
    <source>
        <dbReference type="PROSITE" id="PS50110"/>
    </source>
</evidence>
<dbReference type="InterPro" id="IPR001789">
    <property type="entry name" value="Sig_transdc_resp-reg_receiver"/>
</dbReference>
<dbReference type="PROSITE" id="PS50110">
    <property type="entry name" value="RESPONSE_REGULATORY"/>
    <property type="match status" value="1"/>
</dbReference>
<dbReference type="AlphaFoldDB" id="A0A929F713"/>
<dbReference type="EMBL" id="JADEXP010000174">
    <property type="protein sequence ID" value="MBE9068495.1"/>
    <property type="molecule type" value="Genomic_DNA"/>
</dbReference>
<organism evidence="4 5">
    <name type="scientific">Leptolyngbya cf. ectocarpi LEGE 11479</name>
    <dbReference type="NCBI Taxonomy" id="1828722"/>
    <lineage>
        <taxon>Bacteria</taxon>
        <taxon>Bacillati</taxon>
        <taxon>Cyanobacteriota</taxon>
        <taxon>Cyanophyceae</taxon>
        <taxon>Leptolyngbyales</taxon>
        <taxon>Leptolyngbyaceae</taxon>
        <taxon>Leptolyngbya group</taxon>
        <taxon>Leptolyngbya</taxon>
    </lineage>
</organism>
<dbReference type="SUPFAM" id="SSF52172">
    <property type="entry name" value="CheY-like"/>
    <property type="match status" value="1"/>
</dbReference>
<comment type="caution">
    <text evidence="4">The sequence shown here is derived from an EMBL/GenBank/DDBJ whole genome shotgun (WGS) entry which is preliminary data.</text>
</comment>
<feature type="domain" description="Response regulatory" evidence="3">
    <location>
        <begin position="327"/>
        <end position="443"/>
    </location>
</feature>
<proteinExistence type="predicted"/>
<keyword evidence="1 2" id="KW-0597">Phosphoprotein</keyword>
<dbReference type="RefSeq" id="WP_193994441.1">
    <property type="nucleotide sequence ID" value="NZ_JADEXP010000174.1"/>
</dbReference>
<dbReference type="GO" id="GO:0000160">
    <property type="term" value="P:phosphorelay signal transduction system"/>
    <property type="evidence" value="ECO:0007669"/>
    <property type="project" value="InterPro"/>
</dbReference>
<sequence>MHQRFEIISFLNEALESRQSGRVYIDGPDVKWCLDITEGKLLFAAHSLQYLNTLETILPSLGYEALLPIYWRLTQLKVYKRQVGTSALDALNWTSKIVGALIQYNALEVEKAEKILAKLAEDAVESLLGLENATVAWHPFPKELWHTTTQGIEIASLVNHLTRRLQAWQPLSDRICSPHQRPYCENLEDLFKPTLQGGLSRQMLESLARLMQGASIRQLAQSIKQEETKLAQLLYPYIEHQAIKLWPPLSPLDRLPWLPTEQKSPELVTSTAGKQSEAAVVNKSSHPVANGAVLGKTATTSELNSNNGSKQNYLDNNGSTVLKSKYLIICIDDSKAMLEKIESYLDPDYFELKTIMDPVKAISKICTKKPSLVLMDISMPTISGNSLCSILKRSYMFKDVPIIMISSNTGALNKAKAEVSGAAGYLEKPFSKVQLMNLLDTHLKLNMNRFE</sequence>
<dbReference type="Proteomes" id="UP000615026">
    <property type="component" value="Unassembled WGS sequence"/>
</dbReference>
<feature type="modified residue" description="4-aspartylphosphate" evidence="2">
    <location>
        <position position="376"/>
    </location>
</feature>
<evidence type="ECO:0000313" key="5">
    <source>
        <dbReference type="Proteomes" id="UP000615026"/>
    </source>
</evidence>
<accession>A0A929F713</accession>
<evidence type="ECO:0000256" key="1">
    <source>
        <dbReference type="ARBA" id="ARBA00022553"/>
    </source>
</evidence>
<keyword evidence="5" id="KW-1185">Reference proteome</keyword>
<dbReference type="PANTHER" id="PTHR44591:SF3">
    <property type="entry name" value="RESPONSE REGULATORY DOMAIN-CONTAINING PROTEIN"/>
    <property type="match status" value="1"/>
</dbReference>
<evidence type="ECO:0000256" key="2">
    <source>
        <dbReference type="PROSITE-ProRule" id="PRU00169"/>
    </source>
</evidence>
<dbReference type="Gene3D" id="3.40.50.2300">
    <property type="match status" value="1"/>
</dbReference>